<dbReference type="SUPFAM" id="SSF49373">
    <property type="entry name" value="Invasin/intimin cell-adhesion fragments"/>
    <property type="match status" value="1"/>
</dbReference>
<feature type="domain" description="BIG2" evidence="1">
    <location>
        <begin position="199"/>
        <end position="276"/>
    </location>
</feature>
<evidence type="ECO:0000313" key="3">
    <source>
        <dbReference type="Proteomes" id="UP000285859"/>
    </source>
</evidence>
<dbReference type="Pfam" id="PF02368">
    <property type="entry name" value="Big_2"/>
    <property type="match status" value="1"/>
</dbReference>
<evidence type="ECO:0000313" key="2">
    <source>
        <dbReference type="EMBL" id="RWR48600.1"/>
    </source>
</evidence>
<dbReference type="AlphaFoldDB" id="A0A443LHC9"/>
<reference evidence="2 3" key="1">
    <citation type="submission" date="2019-01" db="EMBL/GenBank/DDBJ databases">
        <title>Whole genome sequence of Lactococcus lactis isolated from cow milk.</title>
        <authorList>
            <person name="Sundararaman A."/>
            <person name="Tamang J.-P."/>
            <person name="Halami P."/>
        </authorList>
    </citation>
    <scope>NUCLEOTIDE SEQUENCE [LARGE SCALE GENOMIC DNA]</scope>
    <source>
        <strain evidence="2 3">C2D</strain>
    </source>
</reference>
<organism evidence="2 3">
    <name type="scientific">Lactococcus lactis</name>
    <dbReference type="NCBI Taxonomy" id="1358"/>
    <lineage>
        <taxon>Bacteria</taxon>
        <taxon>Bacillati</taxon>
        <taxon>Bacillota</taxon>
        <taxon>Bacilli</taxon>
        <taxon>Lactobacillales</taxon>
        <taxon>Streptococcaceae</taxon>
        <taxon>Lactococcus</taxon>
    </lineage>
</organism>
<accession>A0A443LHC9</accession>
<dbReference type="Proteomes" id="UP000285859">
    <property type="component" value="Unassembled WGS sequence"/>
</dbReference>
<dbReference type="InterPro" id="IPR008964">
    <property type="entry name" value="Invasin/intimin_cell_adhesion"/>
</dbReference>
<dbReference type="Gene3D" id="2.60.40.1080">
    <property type="match status" value="1"/>
</dbReference>
<dbReference type="RefSeq" id="WP_128267634.1">
    <property type="nucleotide sequence ID" value="NZ_JACCJA010000003.1"/>
</dbReference>
<sequence>MTLPNSGYTKTSSENFMINAGTIVVNVEWDETSKSFTGTPLGATSDGTKVNIEQKYRKIAVDGTGHLDVQGLWVLDEAHATVGAKLKELTAENMALGLNGTKNESAEYDGYTEIKSKRYLEEGDYIKNMAIVGKLTGSEKPIIILLDNVLTTSAFALETKDGDEAAIDYEGTANASFEQLQNDEFPWTILYPTDSQFVEVTSVTLNKTTLSLAVGANETLTATVLPANATDKSGTYSSEDSTVVTVTAQGKVVGVKAGTTNVKFTTPNGKTATCAVTVA</sequence>
<proteinExistence type="predicted"/>
<comment type="caution">
    <text evidence="2">The sequence shown here is derived from an EMBL/GenBank/DDBJ whole genome shotgun (WGS) entry which is preliminary data.</text>
</comment>
<name>A0A443LHC9_9LACT</name>
<dbReference type="EMBL" id="SAXH01000003">
    <property type="protein sequence ID" value="RWR48600.1"/>
    <property type="molecule type" value="Genomic_DNA"/>
</dbReference>
<gene>
    <name evidence="2" type="ORF">EO246_03735</name>
</gene>
<dbReference type="SMART" id="SM00635">
    <property type="entry name" value="BID_2"/>
    <property type="match status" value="1"/>
</dbReference>
<dbReference type="InterPro" id="IPR003343">
    <property type="entry name" value="Big_2"/>
</dbReference>
<protein>
    <submittedName>
        <fullName evidence="2">Ig domain-containing protein</fullName>
    </submittedName>
</protein>
<evidence type="ECO:0000259" key="1">
    <source>
        <dbReference type="SMART" id="SM00635"/>
    </source>
</evidence>